<evidence type="ECO:0000313" key="4">
    <source>
        <dbReference type="Proteomes" id="UP000694620"/>
    </source>
</evidence>
<dbReference type="Pfam" id="PF07686">
    <property type="entry name" value="V-set"/>
    <property type="match status" value="1"/>
</dbReference>
<dbReference type="SMART" id="SM00408">
    <property type="entry name" value="IGc2"/>
    <property type="match status" value="1"/>
</dbReference>
<reference evidence="3" key="1">
    <citation type="submission" date="2021-06" db="EMBL/GenBank/DDBJ databases">
        <authorList>
            <consortium name="Wellcome Sanger Institute Data Sharing"/>
        </authorList>
    </citation>
    <scope>NUCLEOTIDE SEQUENCE [LARGE SCALE GENOMIC DNA]</scope>
</reference>
<keyword evidence="1" id="KW-0732">Signal</keyword>
<dbReference type="SMART" id="SM00409">
    <property type="entry name" value="IG"/>
    <property type="match status" value="1"/>
</dbReference>
<dbReference type="Proteomes" id="UP000694620">
    <property type="component" value="Chromosome 5"/>
</dbReference>
<protein>
    <recommendedName>
        <fullName evidence="2">Ig-like domain-containing protein</fullName>
    </recommendedName>
</protein>
<feature type="signal peptide" evidence="1">
    <location>
        <begin position="1"/>
        <end position="20"/>
    </location>
</feature>
<organism evidence="3 4">
    <name type="scientific">Erpetoichthys calabaricus</name>
    <name type="common">Rope fish</name>
    <name type="synonym">Calamoichthys calabaricus</name>
    <dbReference type="NCBI Taxonomy" id="27687"/>
    <lineage>
        <taxon>Eukaryota</taxon>
        <taxon>Metazoa</taxon>
        <taxon>Chordata</taxon>
        <taxon>Craniata</taxon>
        <taxon>Vertebrata</taxon>
        <taxon>Euteleostomi</taxon>
        <taxon>Actinopterygii</taxon>
        <taxon>Polypteriformes</taxon>
        <taxon>Polypteridae</taxon>
        <taxon>Erpetoichthys</taxon>
    </lineage>
</organism>
<dbReference type="SUPFAM" id="SSF48726">
    <property type="entry name" value="Immunoglobulin"/>
    <property type="match status" value="1"/>
</dbReference>
<dbReference type="AlphaFoldDB" id="A0A8C4RK09"/>
<dbReference type="InterPro" id="IPR036179">
    <property type="entry name" value="Ig-like_dom_sf"/>
</dbReference>
<dbReference type="InterPro" id="IPR013106">
    <property type="entry name" value="Ig_V-set"/>
</dbReference>
<dbReference type="InterPro" id="IPR003598">
    <property type="entry name" value="Ig_sub2"/>
</dbReference>
<dbReference type="PROSITE" id="PS50835">
    <property type="entry name" value="IG_LIKE"/>
    <property type="match status" value="1"/>
</dbReference>
<dbReference type="FunFam" id="2.60.40.10:FF:001230">
    <property type="entry name" value="Immunoglobulin kappa variable 8-16"/>
    <property type="match status" value="1"/>
</dbReference>
<dbReference type="GeneTree" id="ENSGT01150000286991"/>
<evidence type="ECO:0000259" key="2">
    <source>
        <dbReference type="PROSITE" id="PS50835"/>
    </source>
</evidence>
<sequence length="115" mass="12646">MTSLALMIWMAVLLTHGKSAEIVLTQSPSVQSVSLGQRVSINCKASSSVSEDVNWYLQKPGQAPQLLICNRYGDTPSRFTGSGSGTSYHLTISGVQPEDAGHYYCHEYRNYPFTQ</sequence>
<dbReference type="SMART" id="SM00406">
    <property type="entry name" value="IGv"/>
    <property type="match status" value="1"/>
</dbReference>
<proteinExistence type="predicted"/>
<evidence type="ECO:0000313" key="3">
    <source>
        <dbReference type="Ensembl" id="ENSECRP00000001725.1"/>
    </source>
</evidence>
<feature type="domain" description="Ig-like" evidence="2">
    <location>
        <begin position="20"/>
        <end position="105"/>
    </location>
</feature>
<reference evidence="3" key="2">
    <citation type="submission" date="2025-08" db="UniProtKB">
        <authorList>
            <consortium name="Ensembl"/>
        </authorList>
    </citation>
    <scope>IDENTIFICATION</scope>
</reference>
<dbReference type="InterPro" id="IPR007110">
    <property type="entry name" value="Ig-like_dom"/>
</dbReference>
<dbReference type="Ensembl" id="ENSECRT00000001749.1">
    <property type="protein sequence ID" value="ENSECRP00000001725.1"/>
    <property type="gene ID" value="ENSECRG00000001210.1"/>
</dbReference>
<feature type="chain" id="PRO_5034080115" description="Ig-like domain-containing protein" evidence="1">
    <location>
        <begin position="21"/>
        <end position="115"/>
    </location>
</feature>
<evidence type="ECO:0000256" key="1">
    <source>
        <dbReference type="SAM" id="SignalP"/>
    </source>
</evidence>
<name>A0A8C4RK09_ERPCA</name>
<dbReference type="Gene3D" id="2.60.40.10">
    <property type="entry name" value="Immunoglobulins"/>
    <property type="match status" value="1"/>
</dbReference>
<reference evidence="3" key="3">
    <citation type="submission" date="2025-09" db="UniProtKB">
        <authorList>
            <consortium name="Ensembl"/>
        </authorList>
    </citation>
    <scope>IDENTIFICATION</scope>
</reference>
<dbReference type="InterPro" id="IPR003599">
    <property type="entry name" value="Ig_sub"/>
</dbReference>
<accession>A0A8C4RK09</accession>
<dbReference type="InterPro" id="IPR050150">
    <property type="entry name" value="IgV_Light_Chain"/>
</dbReference>
<keyword evidence="4" id="KW-1185">Reference proteome</keyword>
<dbReference type="PANTHER" id="PTHR23267">
    <property type="entry name" value="IMMUNOGLOBULIN LIGHT CHAIN"/>
    <property type="match status" value="1"/>
</dbReference>
<dbReference type="InterPro" id="IPR013783">
    <property type="entry name" value="Ig-like_fold"/>
</dbReference>